<comment type="caution">
    <text evidence="1">The sequence shown here is derived from an EMBL/GenBank/DDBJ whole genome shotgun (WGS) entry which is preliminary data.</text>
</comment>
<organism evidence="1 2">
    <name type="scientific">Candidatus Nomurabacteria bacterium GW2011_GWC2_42_20</name>
    <dbReference type="NCBI Taxonomy" id="1618756"/>
    <lineage>
        <taxon>Bacteria</taxon>
        <taxon>Candidatus Nomuraibacteriota</taxon>
    </lineage>
</organism>
<dbReference type="EMBL" id="LCDG01000001">
    <property type="protein sequence ID" value="KKS48354.1"/>
    <property type="molecule type" value="Genomic_DNA"/>
</dbReference>
<evidence type="ECO:0008006" key="3">
    <source>
        <dbReference type="Google" id="ProtNLM"/>
    </source>
</evidence>
<reference evidence="1 2" key="1">
    <citation type="journal article" date="2015" name="Nature">
        <title>rRNA introns, odd ribosomes, and small enigmatic genomes across a large radiation of phyla.</title>
        <authorList>
            <person name="Brown C.T."/>
            <person name="Hug L.A."/>
            <person name="Thomas B.C."/>
            <person name="Sharon I."/>
            <person name="Castelle C.J."/>
            <person name="Singh A."/>
            <person name="Wilkins M.J."/>
            <person name="Williams K.H."/>
            <person name="Banfield J.F."/>
        </authorList>
    </citation>
    <scope>NUCLEOTIDE SEQUENCE [LARGE SCALE GENOMIC DNA]</scope>
</reference>
<protein>
    <recommendedName>
        <fullName evidence="3">HNH endonuclease</fullName>
    </recommendedName>
</protein>
<proteinExistence type="predicted"/>
<dbReference type="AlphaFoldDB" id="A0A0G0ZI48"/>
<dbReference type="STRING" id="1618756.UV12_C0001G0049"/>
<dbReference type="Proteomes" id="UP000034704">
    <property type="component" value="Unassembled WGS sequence"/>
</dbReference>
<accession>A0A0G0ZI48</accession>
<sequence>MADKQYDTEHHRCPRSLGGKSVQRNISVVPGNKHRAWHLLFRNHPPEIVARIINKVWIDPDYEMIVVRKRKFQK</sequence>
<evidence type="ECO:0000313" key="2">
    <source>
        <dbReference type="Proteomes" id="UP000034704"/>
    </source>
</evidence>
<evidence type="ECO:0000313" key="1">
    <source>
        <dbReference type="EMBL" id="KKS48354.1"/>
    </source>
</evidence>
<name>A0A0G0ZI48_9BACT</name>
<gene>
    <name evidence="1" type="ORF">UV12_C0001G0049</name>
</gene>